<dbReference type="InterPro" id="IPR016055">
    <property type="entry name" value="A-D-PHexomutase_a/b/a-I/II/III"/>
</dbReference>
<dbReference type="PATRIC" id="fig|1348662.3.peg.1538"/>
<accession>U3GWJ3</accession>
<dbReference type="GO" id="GO:0005975">
    <property type="term" value="P:carbohydrate metabolic process"/>
    <property type="evidence" value="ECO:0007669"/>
    <property type="project" value="InterPro"/>
</dbReference>
<feature type="domain" description="Alpha-D-phosphohexomutase alpha/beta/alpha" evidence="9">
    <location>
        <begin position="81"/>
        <end position="179"/>
    </location>
</feature>
<dbReference type="EMBL" id="CP006365">
    <property type="protein sequence ID" value="AGU15674.1"/>
    <property type="molecule type" value="Genomic_DNA"/>
</dbReference>
<dbReference type="Pfam" id="PF02879">
    <property type="entry name" value="PGM_PMM_II"/>
    <property type="match status" value="1"/>
</dbReference>
<dbReference type="SUPFAM" id="SSF55957">
    <property type="entry name" value="Phosphoglucomutase, C-terminal domain"/>
    <property type="match status" value="1"/>
</dbReference>
<keyword evidence="5 7" id="KW-0460">Magnesium</keyword>
<reference evidence="12 13" key="1">
    <citation type="journal article" date="2013" name="Genome Announc.">
        <title>Whole-Genome Sequence of the Clinical Strain Corynebacterium argentoratense DSM 44202, Isolated from a Human Throat Specimen.</title>
        <authorList>
            <person name="Bomholt C."/>
            <person name="Glaub A."/>
            <person name="Gravermann K."/>
            <person name="Albersmeier A."/>
            <person name="Brinkrolf K."/>
            <person name="Ruckert C."/>
            <person name="Tauch A."/>
        </authorList>
    </citation>
    <scope>NUCLEOTIDE SEQUENCE [LARGE SCALE GENOMIC DNA]</scope>
    <source>
        <strain evidence="12">DSM 44202</strain>
    </source>
</reference>
<dbReference type="Proteomes" id="UP000016943">
    <property type="component" value="Chromosome"/>
</dbReference>
<feature type="domain" description="Alpha-D-phosphohexomutase alpha/beta/alpha" evidence="11">
    <location>
        <begin position="328"/>
        <end position="454"/>
    </location>
</feature>
<feature type="region of interest" description="Disordered" evidence="8">
    <location>
        <begin position="1"/>
        <end position="20"/>
    </location>
</feature>
<dbReference type="GO" id="GO:0006166">
    <property type="term" value="P:purine ribonucleoside salvage"/>
    <property type="evidence" value="ECO:0007669"/>
    <property type="project" value="TreeGrafter"/>
</dbReference>
<comment type="cofactor">
    <cofactor evidence="1">
        <name>Mg(2+)</name>
        <dbReference type="ChEBI" id="CHEBI:18420"/>
    </cofactor>
</comment>
<evidence type="ECO:0000256" key="3">
    <source>
        <dbReference type="ARBA" id="ARBA00022553"/>
    </source>
</evidence>
<dbReference type="CDD" id="cd05799">
    <property type="entry name" value="PGM2"/>
    <property type="match status" value="1"/>
</dbReference>
<dbReference type="eggNOG" id="COG1109">
    <property type="taxonomic scope" value="Bacteria"/>
</dbReference>
<evidence type="ECO:0000259" key="11">
    <source>
        <dbReference type="Pfam" id="PF02880"/>
    </source>
</evidence>
<keyword evidence="6" id="KW-0413">Isomerase</keyword>
<dbReference type="SUPFAM" id="SSF53738">
    <property type="entry name" value="Phosphoglucomutase, first 3 domains"/>
    <property type="match status" value="3"/>
</dbReference>
<evidence type="ECO:0000256" key="7">
    <source>
        <dbReference type="RuleBase" id="RU004326"/>
    </source>
</evidence>
<evidence type="ECO:0000256" key="8">
    <source>
        <dbReference type="SAM" id="MobiDB-lite"/>
    </source>
</evidence>
<evidence type="ECO:0000259" key="9">
    <source>
        <dbReference type="Pfam" id="PF02878"/>
    </source>
</evidence>
<dbReference type="InterPro" id="IPR016066">
    <property type="entry name" value="A-D-PHexomutase_CS"/>
</dbReference>
<protein>
    <recommendedName>
        <fullName evidence="14">Phosphomannomutase</fullName>
    </recommendedName>
</protein>
<dbReference type="PANTHER" id="PTHR45745:SF1">
    <property type="entry name" value="PHOSPHOGLUCOMUTASE 2B-RELATED"/>
    <property type="match status" value="1"/>
</dbReference>
<dbReference type="GO" id="GO:0008973">
    <property type="term" value="F:phosphopentomutase activity"/>
    <property type="evidence" value="ECO:0007669"/>
    <property type="project" value="TreeGrafter"/>
</dbReference>
<name>U3GWJ3_9CORY</name>
<organism evidence="12 13">
    <name type="scientific">Corynebacterium argentoratense DSM 44202</name>
    <dbReference type="NCBI Taxonomy" id="1348662"/>
    <lineage>
        <taxon>Bacteria</taxon>
        <taxon>Bacillati</taxon>
        <taxon>Actinomycetota</taxon>
        <taxon>Actinomycetes</taxon>
        <taxon>Mycobacteriales</taxon>
        <taxon>Corynebacteriaceae</taxon>
        <taxon>Corynebacterium</taxon>
    </lineage>
</organism>
<dbReference type="OrthoDB" id="9806956at2"/>
<dbReference type="GO" id="GO:0000287">
    <property type="term" value="F:magnesium ion binding"/>
    <property type="evidence" value="ECO:0007669"/>
    <property type="project" value="InterPro"/>
</dbReference>
<evidence type="ECO:0000256" key="6">
    <source>
        <dbReference type="ARBA" id="ARBA00023235"/>
    </source>
</evidence>
<keyword evidence="4 7" id="KW-0479">Metal-binding</keyword>
<dbReference type="InterPro" id="IPR005841">
    <property type="entry name" value="Alpha-D-phosphohexomutase_SF"/>
</dbReference>
<dbReference type="RefSeq" id="WP_021012064.1">
    <property type="nucleotide sequence ID" value="NC_022198.1"/>
</dbReference>
<evidence type="ECO:0000256" key="5">
    <source>
        <dbReference type="ARBA" id="ARBA00022842"/>
    </source>
</evidence>
<evidence type="ECO:0000259" key="10">
    <source>
        <dbReference type="Pfam" id="PF02879"/>
    </source>
</evidence>
<proteinExistence type="inferred from homology"/>
<dbReference type="InterPro" id="IPR005846">
    <property type="entry name" value="A-D-PHexomutase_a/b/a-III"/>
</dbReference>
<dbReference type="AlphaFoldDB" id="U3GWJ3"/>
<keyword evidence="13" id="KW-1185">Reference proteome</keyword>
<dbReference type="PANTHER" id="PTHR45745">
    <property type="entry name" value="PHOSPHOMANNOMUTASE 45A"/>
    <property type="match status" value="1"/>
</dbReference>
<dbReference type="PRINTS" id="PR00509">
    <property type="entry name" value="PGMPMM"/>
</dbReference>
<dbReference type="Pfam" id="PF02880">
    <property type="entry name" value="PGM_PMM_III"/>
    <property type="match status" value="1"/>
</dbReference>
<dbReference type="InterPro" id="IPR005844">
    <property type="entry name" value="A-D-PHexomutase_a/b/a-I"/>
</dbReference>
<evidence type="ECO:0008006" key="14">
    <source>
        <dbReference type="Google" id="ProtNLM"/>
    </source>
</evidence>
<gene>
    <name evidence="12" type="ORF">CARG_07785</name>
</gene>
<dbReference type="STRING" id="1348662.CARG_07785"/>
<keyword evidence="3" id="KW-0597">Phosphoprotein</keyword>
<dbReference type="InterPro" id="IPR036900">
    <property type="entry name" value="A-D-PHexomutase_C_sf"/>
</dbReference>
<evidence type="ECO:0000313" key="12">
    <source>
        <dbReference type="EMBL" id="AGU15674.1"/>
    </source>
</evidence>
<feature type="domain" description="Alpha-D-phosphohexomutase alpha/beta/alpha" evidence="10">
    <location>
        <begin position="201"/>
        <end position="307"/>
    </location>
</feature>
<evidence type="ECO:0000256" key="2">
    <source>
        <dbReference type="ARBA" id="ARBA00010231"/>
    </source>
</evidence>
<sequence length="564" mass="60296">MNINDQQPVTEGLRFGTAGLRAPVGPGAQEMNVTQVTRTTAGVASWLAERAAARAASGAQQHHPDPDTEALLGEIHGNIDDGALKVAVGFDARYGSHTFAVTAAEVFAGAGFEVTLLPTPTPTPVLAWLVKYRGLDAGVQITASHNPASDNGYKVYVDGGSQLISPDDREIEKHIARISLDDVANIPRVTVRPAPDQLLHYLDAVVSLVEPASSDRLRVNNERADLKVAYTALHGVGGRALKQALQWAGFAMTWSVANQHYPDPTFPTVDFPNPEEAGATDQLIELGQQVDADILVALDPDADRCAIGIRTEDTDGHSGRRHFRMLRGDELGPLLATRIVDTRMATTRKAFGTVAAPVVATTVVSSQLLGNIATQRGWDYQETLTGFKHLARAATGRPGELVFAYEEAIGTCPAPWMVADKDGIATALVACSWAAELKAQGSTLEEQLEALYQQHGYFQGTQISVRTPNPRDVITQLENTCPDTLAGMPLAIGSLPENQGLTLTATQAGDGSQHTGAIPAVRIIGRASGTEPKAKFYIETHAHTHAQAQQLLQLAERLVQQHVS</sequence>
<dbReference type="Gene3D" id="3.40.120.10">
    <property type="entry name" value="Alpha-D-Glucose-1,6-Bisphosphate, subunit A, domain 3"/>
    <property type="match status" value="3"/>
</dbReference>
<dbReference type="HOGENOM" id="CLU_016950_0_2_11"/>
<evidence type="ECO:0000256" key="1">
    <source>
        <dbReference type="ARBA" id="ARBA00001946"/>
    </source>
</evidence>
<dbReference type="Gene3D" id="3.30.310.50">
    <property type="entry name" value="Alpha-D-phosphohexomutase, C-terminal domain"/>
    <property type="match status" value="1"/>
</dbReference>
<evidence type="ECO:0000256" key="4">
    <source>
        <dbReference type="ARBA" id="ARBA00022723"/>
    </source>
</evidence>
<dbReference type="Pfam" id="PF02878">
    <property type="entry name" value="PGM_PMM_I"/>
    <property type="match status" value="1"/>
</dbReference>
<comment type="similarity">
    <text evidence="2 7">Belongs to the phosphohexose mutase family.</text>
</comment>
<dbReference type="InterPro" id="IPR005845">
    <property type="entry name" value="A-D-PHexomutase_a/b/a-II"/>
</dbReference>
<dbReference type="GeneID" id="78250306"/>
<dbReference type="PROSITE" id="PS00710">
    <property type="entry name" value="PGM_PMM"/>
    <property type="match status" value="1"/>
</dbReference>
<evidence type="ECO:0000313" key="13">
    <source>
        <dbReference type="Proteomes" id="UP000016943"/>
    </source>
</evidence>
<dbReference type="KEGG" id="caz:CARG_07785"/>